<dbReference type="EMBL" id="BSYO01000007">
    <property type="protein sequence ID" value="GMH07697.1"/>
    <property type="molecule type" value="Genomic_DNA"/>
</dbReference>
<dbReference type="GO" id="GO:0009686">
    <property type="term" value="P:gibberellin biosynthetic process"/>
    <property type="evidence" value="ECO:0007669"/>
    <property type="project" value="UniProtKB-ARBA"/>
</dbReference>
<protein>
    <recommendedName>
        <fullName evidence="10">Fe2OG dioxygenase domain-containing protein</fullName>
    </recommendedName>
</protein>
<evidence type="ECO:0000256" key="5">
    <source>
        <dbReference type="ARBA" id="ARBA00023004"/>
    </source>
</evidence>
<dbReference type="InterPro" id="IPR027443">
    <property type="entry name" value="IPNS-like_sf"/>
</dbReference>
<dbReference type="InterPro" id="IPR050231">
    <property type="entry name" value="Iron_ascorbate_oxido_reductase"/>
</dbReference>
<comment type="cofactor">
    <cofactor evidence="1">
        <name>L-ascorbate</name>
        <dbReference type="ChEBI" id="CHEBI:38290"/>
    </cofactor>
</comment>
<accession>A0AAD3SBM1</accession>
<evidence type="ECO:0000256" key="3">
    <source>
        <dbReference type="ARBA" id="ARBA00022723"/>
    </source>
</evidence>
<evidence type="ECO:0000313" key="12">
    <source>
        <dbReference type="Proteomes" id="UP001279734"/>
    </source>
</evidence>
<comment type="catalytic activity">
    <reaction evidence="8">
        <text>gibberellin A12 + 2 2-oxoglutarate + 3 O2 + H(+) = gibberellin A9 + 2 succinate + 3 CO2 + 2 H2O</text>
        <dbReference type="Rhea" id="RHEA:60772"/>
        <dbReference type="ChEBI" id="CHEBI:15377"/>
        <dbReference type="ChEBI" id="CHEBI:15378"/>
        <dbReference type="ChEBI" id="CHEBI:15379"/>
        <dbReference type="ChEBI" id="CHEBI:16526"/>
        <dbReference type="ChEBI" id="CHEBI:16810"/>
        <dbReference type="ChEBI" id="CHEBI:30031"/>
        <dbReference type="ChEBI" id="CHEBI:58627"/>
        <dbReference type="ChEBI" id="CHEBI:73255"/>
    </reaction>
    <physiologicalReaction direction="left-to-right" evidence="8">
        <dbReference type="Rhea" id="RHEA:60773"/>
    </physiologicalReaction>
</comment>
<proteinExistence type="inferred from homology"/>
<evidence type="ECO:0000256" key="7">
    <source>
        <dbReference type="ARBA" id="ARBA00043997"/>
    </source>
</evidence>
<sequence length="400" mass="44431">MSILLDSAAMSSSLGLNDNGDQSKAIFFNPSLLQKQTNLPKQFIWPNAQTSTNHLHEELNEPLVDLEGFFKGDEEATAQAVQLIRTACSRHGFFQVTNHGVDGGLIREAQDALAAFFELPIDEKLRVRRKKGTELSGYSGAHADRFGSELPWKETFSFGYRFESCRNSGGKPAVVDYFRSVLGQDFEHAGQVYQKYAEAMKELSLTIFQLLGISLGVGPSEYSKFFEDGGSLTRYNYYPPCKQASLTFGTGPHSDPPALTILHQDQVGGLQVFSDDKWLTIPPRRDALVINIGDTFMALSNGIYKSCIHRAVVNEKRERRTLAFFVNPREDKVVRAPEGLVDREGGGGGGCGGGGGGGRKYPDFKWFDLLEFTQFHYRADSATFQSFCQWLSSSKPTHDF</sequence>
<comment type="similarity">
    <text evidence="7">Belongs to the iron/ascorbate-dependent oxidoreductase family. GA20OX subfamily.</text>
</comment>
<dbReference type="InterPro" id="IPR026992">
    <property type="entry name" value="DIOX_N"/>
</dbReference>
<dbReference type="SUPFAM" id="SSF51197">
    <property type="entry name" value="Clavaminate synthase-like"/>
    <property type="match status" value="1"/>
</dbReference>
<keyword evidence="5 9" id="KW-0408">Iron</keyword>
<dbReference type="GO" id="GO:0045544">
    <property type="term" value="F:gibberellin 20-oxidase activity"/>
    <property type="evidence" value="ECO:0007669"/>
    <property type="project" value="UniProtKB-ARBA"/>
</dbReference>
<comment type="caution">
    <text evidence="11">The sequence shown here is derived from an EMBL/GenBank/DDBJ whole genome shotgun (WGS) entry which is preliminary data.</text>
</comment>
<dbReference type="Pfam" id="PF03171">
    <property type="entry name" value="2OG-FeII_Oxy"/>
    <property type="match status" value="1"/>
</dbReference>
<evidence type="ECO:0000259" key="10">
    <source>
        <dbReference type="PROSITE" id="PS51471"/>
    </source>
</evidence>
<keyword evidence="12" id="KW-1185">Reference proteome</keyword>
<dbReference type="Proteomes" id="UP001279734">
    <property type="component" value="Unassembled WGS sequence"/>
</dbReference>
<feature type="domain" description="Fe2OG dioxygenase" evidence="10">
    <location>
        <begin position="229"/>
        <end position="328"/>
    </location>
</feature>
<evidence type="ECO:0000256" key="6">
    <source>
        <dbReference type="ARBA" id="ARBA00037909"/>
    </source>
</evidence>
<dbReference type="FunFam" id="2.60.120.330:FF:000003">
    <property type="entry name" value="Gibberellin 20 oxidase 2"/>
    <property type="match status" value="1"/>
</dbReference>
<comment type="pathway">
    <text evidence="2">Hormone biosynthesis.</text>
</comment>
<dbReference type="AlphaFoldDB" id="A0AAD3SBM1"/>
<evidence type="ECO:0000256" key="8">
    <source>
        <dbReference type="ARBA" id="ARBA00050508"/>
    </source>
</evidence>
<keyword evidence="3 9" id="KW-0479">Metal-binding</keyword>
<dbReference type="PROSITE" id="PS51471">
    <property type="entry name" value="FE2OG_OXY"/>
    <property type="match status" value="1"/>
</dbReference>
<evidence type="ECO:0000256" key="2">
    <source>
        <dbReference type="ARBA" id="ARBA00004972"/>
    </source>
</evidence>
<name>A0AAD3SBM1_NEPGR</name>
<organism evidence="11 12">
    <name type="scientific">Nepenthes gracilis</name>
    <name type="common">Slender pitcher plant</name>
    <dbReference type="NCBI Taxonomy" id="150966"/>
    <lineage>
        <taxon>Eukaryota</taxon>
        <taxon>Viridiplantae</taxon>
        <taxon>Streptophyta</taxon>
        <taxon>Embryophyta</taxon>
        <taxon>Tracheophyta</taxon>
        <taxon>Spermatophyta</taxon>
        <taxon>Magnoliopsida</taxon>
        <taxon>eudicotyledons</taxon>
        <taxon>Gunneridae</taxon>
        <taxon>Pentapetalae</taxon>
        <taxon>Caryophyllales</taxon>
        <taxon>Nepenthaceae</taxon>
        <taxon>Nepenthes</taxon>
    </lineage>
</organism>
<dbReference type="PANTHER" id="PTHR47990">
    <property type="entry name" value="2-OXOGLUTARATE (2OG) AND FE(II)-DEPENDENT OXYGENASE SUPERFAMILY PROTEIN-RELATED"/>
    <property type="match status" value="1"/>
</dbReference>
<evidence type="ECO:0000256" key="1">
    <source>
        <dbReference type="ARBA" id="ARBA00001961"/>
    </source>
</evidence>
<keyword evidence="4 9" id="KW-0560">Oxidoreductase</keyword>
<evidence type="ECO:0000313" key="11">
    <source>
        <dbReference type="EMBL" id="GMH07697.1"/>
    </source>
</evidence>
<dbReference type="PRINTS" id="PR00682">
    <property type="entry name" value="IPNSYNTHASE"/>
</dbReference>
<dbReference type="Gene3D" id="2.60.120.330">
    <property type="entry name" value="B-lactam Antibiotic, Isopenicillin N Synthase, Chain"/>
    <property type="match status" value="1"/>
</dbReference>
<evidence type="ECO:0000256" key="9">
    <source>
        <dbReference type="RuleBase" id="RU003682"/>
    </source>
</evidence>
<dbReference type="GO" id="GO:0046872">
    <property type="term" value="F:metal ion binding"/>
    <property type="evidence" value="ECO:0007669"/>
    <property type="project" value="UniProtKB-KW"/>
</dbReference>
<dbReference type="Pfam" id="PF14226">
    <property type="entry name" value="DIOX_N"/>
    <property type="match status" value="1"/>
</dbReference>
<evidence type="ECO:0000256" key="4">
    <source>
        <dbReference type="ARBA" id="ARBA00023002"/>
    </source>
</evidence>
<reference evidence="11" key="1">
    <citation type="submission" date="2023-05" db="EMBL/GenBank/DDBJ databases">
        <title>Nepenthes gracilis genome sequencing.</title>
        <authorList>
            <person name="Fukushima K."/>
        </authorList>
    </citation>
    <scope>NUCLEOTIDE SEQUENCE</scope>
    <source>
        <strain evidence="11">SING2019-196</strain>
    </source>
</reference>
<dbReference type="InterPro" id="IPR005123">
    <property type="entry name" value="Oxoglu/Fe-dep_dioxygenase_dom"/>
</dbReference>
<dbReference type="InterPro" id="IPR044861">
    <property type="entry name" value="IPNS-like_FE2OG_OXY"/>
</dbReference>
<comment type="pathway">
    <text evidence="6">Plant hormone biosynthesis; gibberellin biosynthesis.</text>
</comment>
<gene>
    <name evidence="11" type="ORF">Nepgr_009537</name>
</gene>